<dbReference type="RefSeq" id="WP_221271179.1">
    <property type="nucleotide sequence ID" value="NZ_AP024819.1"/>
</dbReference>
<proteinExistence type="predicted"/>
<sequence>MLDVNQKIHAIDTALEHVLNGPKEGVEISEYEIDGLRVKKRNPIELIKELQKLKGALVAKTRPRYLRYVF</sequence>
<organism evidence="1 2">
    <name type="scientific">Helicobacter gastrofelis</name>
    <dbReference type="NCBI Taxonomy" id="2849642"/>
    <lineage>
        <taxon>Bacteria</taxon>
        <taxon>Pseudomonadati</taxon>
        <taxon>Campylobacterota</taxon>
        <taxon>Epsilonproteobacteria</taxon>
        <taxon>Campylobacterales</taxon>
        <taxon>Helicobacteraceae</taxon>
        <taxon>Helicobacter</taxon>
    </lineage>
</organism>
<evidence type="ECO:0000313" key="2">
    <source>
        <dbReference type="Proteomes" id="UP000826146"/>
    </source>
</evidence>
<name>A0ABN6I740_9HELI</name>
<dbReference type="Proteomes" id="UP000826146">
    <property type="component" value="Chromosome"/>
</dbReference>
<evidence type="ECO:0000313" key="1">
    <source>
        <dbReference type="EMBL" id="BCZ19355.1"/>
    </source>
</evidence>
<dbReference type="EMBL" id="AP024819">
    <property type="protein sequence ID" value="BCZ19355.1"/>
    <property type="molecule type" value="Genomic_DNA"/>
</dbReference>
<accession>A0ABN6I740</accession>
<gene>
    <name evidence="1" type="ORF">NHP190012_09970</name>
</gene>
<reference evidence="1 2" key="1">
    <citation type="submission" date="2021-07" db="EMBL/GenBank/DDBJ databases">
        <title>Novel Helicobacter sp. Isolated from a cat.</title>
        <authorList>
            <person name="Rimbara E."/>
            <person name="Suzuki M."/>
        </authorList>
    </citation>
    <scope>NUCLEOTIDE SEQUENCE [LARGE SCALE GENOMIC DNA]</scope>
    <source>
        <strain evidence="2">NHP19-012</strain>
    </source>
</reference>
<keyword evidence="2" id="KW-1185">Reference proteome</keyword>
<protein>
    <submittedName>
        <fullName evidence="1">Uncharacterized protein</fullName>
    </submittedName>
</protein>